<comment type="caution">
    <text evidence="2">The sequence shown here is derived from an EMBL/GenBank/DDBJ whole genome shotgun (WGS) entry which is preliminary data.</text>
</comment>
<dbReference type="Proteomes" id="UP001254759">
    <property type="component" value="Unassembled WGS sequence"/>
</dbReference>
<evidence type="ECO:0000256" key="1">
    <source>
        <dbReference type="SAM" id="SignalP"/>
    </source>
</evidence>
<accession>A0ABU1RWX7</accession>
<evidence type="ECO:0008006" key="4">
    <source>
        <dbReference type="Google" id="ProtNLM"/>
    </source>
</evidence>
<proteinExistence type="predicted"/>
<dbReference type="Gene3D" id="3.30.70.100">
    <property type="match status" value="1"/>
</dbReference>
<keyword evidence="3" id="KW-1185">Reference proteome</keyword>
<protein>
    <recommendedName>
        <fullName evidence="4">EthD domain-containing protein</fullName>
    </recommendedName>
</protein>
<keyword evidence="1" id="KW-0732">Signal</keyword>
<name>A0ABU1RWX7_9GAMM</name>
<evidence type="ECO:0000313" key="2">
    <source>
        <dbReference type="EMBL" id="MDR6842405.1"/>
    </source>
</evidence>
<feature type="signal peptide" evidence="1">
    <location>
        <begin position="1"/>
        <end position="21"/>
    </location>
</feature>
<feature type="chain" id="PRO_5045252727" description="EthD domain-containing protein" evidence="1">
    <location>
        <begin position="22"/>
        <end position="150"/>
    </location>
</feature>
<organism evidence="2 3">
    <name type="scientific">Pseudoxanthomonas sacheonensis</name>
    <dbReference type="NCBI Taxonomy" id="443615"/>
    <lineage>
        <taxon>Bacteria</taxon>
        <taxon>Pseudomonadati</taxon>
        <taxon>Pseudomonadota</taxon>
        <taxon>Gammaproteobacteria</taxon>
        <taxon>Lysobacterales</taxon>
        <taxon>Lysobacteraceae</taxon>
        <taxon>Pseudoxanthomonas</taxon>
    </lineage>
</organism>
<evidence type="ECO:0000313" key="3">
    <source>
        <dbReference type="Proteomes" id="UP001254759"/>
    </source>
</evidence>
<sequence>MKLWPKIYCIVILAFGSYAQAQVASAATASVPVTVEYYYRIKWGDAEEFLRLYDKNHAPLLEEMKKLGFIRSIRVQEPYTHMAGGPRWDLRVTIVFRDAAAAVSDPEWDKQWTAAKERLYRDSKIFDSEEKTRFSLLEEHWDVIVNEVTP</sequence>
<dbReference type="RefSeq" id="WP_310094366.1">
    <property type="nucleotide sequence ID" value="NZ_JAVDTT010000003.1"/>
</dbReference>
<dbReference type="EMBL" id="JAVDTT010000003">
    <property type="protein sequence ID" value="MDR6842405.1"/>
    <property type="molecule type" value="Genomic_DNA"/>
</dbReference>
<dbReference type="SUPFAM" id="SSF54909">
    <property type="entry name" value="Dimeric alpha+beta barrel"/>
    <property type="match status" value="1"/>
</dbReference>
<dbReference type="InterPro" id="IPR011008">
    <property type="entry name" value="Dimeric_a/b-barrel"/>
</dbReference>
<gene>
    <name evidence="2" type="ORF">J2W94_002699</name>
</gene>
<reference evidence="2 3" key="1">
    <citation type="submission" date="2023-07" db="EMBL/GenBank/DDBJ databases">
        <title>Sorghum-associated microbial communities from plants grown in Nebraska, USA.</title>
        <authorList>
            <person name="Schachtman D."/>
        </authorList>
    </citation>
    <scope>NUCLEOTIDE SEQUENCE [LARGE SCALE GENOMIC DNA]</scope>
    <source>
        <strain evidence="2 3">BE107</strain>
    </source>
</reference>